<dbReference type="OrthoDB" id="2335338at2759"/>
<dbReference type="EMBL" id="BDRX01000267">
    <property type="protein sequence ID" value="GBG00627.1"/>
    <property type="molecule type" value="Genomic_DNA"/>
</dbReference>
<dbReference type="InParanoid" id="A0A2V0PLM3"/>
<comment type="caution">
    <text evidence="3">The sequence shown here is derived from an EMBL/GenBank/DDBJ whole genome shotgun (WGS) entry which is preliminary data.</text>
</comment>
<dbReference type="FunCoup" id="A0A2V0PLM3">
    <property type="interactions" value="436"/>
</dbReference>
<accession>A0A2V0PLM3</accession>
<name>A0A2V0PLM3_9CHLO</name>
<proteinExistence type="predicted"/>
<protein>
    <recommendedName>
        <fullName evidence="5">SnoaL-like domain-containing protein</fullName>
    </recommendedName>
</protein>
<dbReference type="Proteomes" id="UP000247498">
    <property type="component" value="Unassembled WGS sequence"/>
</dbReference>
<feature type="domain" description="UVR" evidence="1">
    <location>
        <begin position="3"/>
        <end position="31"/>
    </location>
</feature>
<evidence type="ECO:0008006" key="5">
    <source>
        <dbReference type="Google" id="ProtNLM"/>
    </source>
</evidence>
<dbReference type="Pfam" id="PF02151">
    <property type="entry name" value="UVR"/>
    <property type="match status" value="1"/>
</dbReference>
<dbReference type="Gene3D" id="3.10.450.50">
    <property type="match status" value="1"/>
</dbReference>
<evidence type="ECO:0000313" key="4">
    <source>
        <dbReference type="Proteomes" id="UP000247498"/>
    </source>
</evidence>
<feature type="domain" description="SnoaL-like" evidence="2">
    <location>
        <begin position="40"/>
        <end position="157"/>
    </location>
</feature>
<dbReference type="InterPro" id="IPR032710">
    <property type="entry name" value="NTF2-like_dom_sf"/>
</dbReference>
<dbReference type="PANTHER" id="PTHR34957:SF1">
    <property type="entry name" value="NUCLEAR TRANSPORT FACTOR 2 (NTF2) FAMILY PROTEIN"/>
    <property type="match status" value="1"/>
</dbReference>
<sequence length="162" mass="18129">MTLADLKAQLDQAIEQEDYDLAARIRDTLQHKQSDARLAVEDANRRFYDAFASGRIEEMSKVWGKGDHVQTIHPGAGVIAGREQVMESWRAVLKGVRPRAFRIAIEDVRVWASDASGVVTCTEVVDADDSQGRTIATNVFEKQGGKWVITHHHGSPLMRSFR</sequence>
<dbReference type="InterPro" id="IPR001943">
    <property type="entry name" value="UVR_dom"/>
</dbReference>
<keyword evidence="4" id="KW-1185">Reference proteome</keyword>
<evidence type="ECO:0000259" key="2">
    <source>
        <dbReference type="Pfam" id="PF13474"/>
    </source>
</evidence>
<evidence type="ECO:0000259" key="1">
    <source>
        <dbReference type="Pfam" id="PF02151"/>
    </source>
</evidence>
<dbReference type="SUPFAM" id="SSF54427">
    <property type="entry name" value="NTF2-like"/>
    <property type="match status" value="1"/>
</dbReference>
<reference evidence="3 4" key="1">
    <citation type="journal article" date="2018" name="Sci. Rep.">
        <title>Raphidocelis subcapitata (=Pseudokirchneriella subcapitata) provides an insight into genome evolution and environmental adaptations in the Sphaeropleales.</title>
        <authorList>
            <person name="Suzuki S."/>
            <person name="Yamaguchi H."/>
            <person name="Nakajima N."/>
            <person name="Kawachi M."/>
        </authorList>
    </citation>
    <scope>NUCLEOTIDE SEQUENCE [LARGE SCALE GENOMIC DNA]</scope>
    <source>
        <strain evidence="3 4">NIES-35</strain>
    </source>
</reference>
<dbReference type="Pfam" id="PF13474">
    <property type="entry name" value="SnoaL_3"/>
    <property type="match status" value="1"/>
</dbReference>
<dbReference type="AlphaFoldDB" id="A0A2V0PLM3"/>
<evidence type="ECO:0000313" key="3">
    <source>
        <dbReference type="EMBL" id="GBG00627.1"/>
    </source>
</evidence>
<gene>
    <name evidence="3" type="ORF">Rsub_13381</name>
</gene>
<dbReference type="InterPro" id="IPR037401">
    <property type="entry name" value="SnoaL-like"/>
</dbReference>
<organism evidence="3 4">
    <name type="scientific">Raphidocelis subcapitata</name>
    <dbReference type="NCBI Taxonomy" id="307507"/>
    <lineage>
        <taxon>Eukaryota</taxon>
        <taxon>Viridiplantae</taxon>
        <taxon>Chlorophyta</taxon>
        <taxon>core chlorophytes</taxon>
        <taxon>Chlorophyceae</taxon>
        <taxon>CS clade</taxon>
        <taxon>Sphaeropleales</taxon>
        <taxon>Selenastraceae</taxon>
        <taxon>Raphidocelis</taxon>
    </lineage>
</organism>
<dbReference type="PANTHER" id="PTHR34957">
    <property type="entry name" value="NUCLEAR TRANSPORT FACTOR 2 (NTF2) FAMILY PROTEIN"/>
    <property type="match status" value="1"/>
</dbReference>